<dbReference type="InterPro" id="IPR003599">
    <property type="entry name" value="Ig_sub"/>
</dbReference>
<dbReference type="InterPro" id="IPR013783">
    <property type="entry name" value="Ig-like_fold"/>
</dbReference>
<keyword evidence="1" id="KW-0393">Immunoglobulin domain</keyword>
<dbReference type="FunFam" id="2.60.40.10:FF:000463">
    <property type="entry name" value="Immunoglobulin heavy constant gamma 1"/>
    <property type="match status" value="1"/>
</dbReference>
<dbReference type="GeneTree" id="ENSGT00940000163891"/>
<dbReference type="PANTHER" id="PTHR23411">
    <property type="entry name" value="TAPASIN"/>
    <property type="match status" value="1"/>
</dbReference>
<dbReference type="InterPro" id="IPR013106">
    <property type="entry name" value="Ig_V-set"/>
</dbReference>
<dbReference type="AlphaFoldDB" id="W5M1E3"/>
<reference evidence="4" key="1">
    <citation type="submission" date="2011-12" db="EMBL/GenBank/DDBJ databases">
        <title>The Draft Genome of Lepisosteus oculatus.</title>
        <authorList>
            <consortium name="The Broad Institute Genome Assembly &amp; Analysis Group"/>
            <consortium name="Computational R&amp;D Group"/>
            <consortium name="and Sequencing Platform"/>
            <person name="Di Palma F."/>
            <person name="Alfoldi J."/>
            <person name="Johnson J."/>
            <person name="Berlin A."/>
            <person name="Gnerre S."/>
            <person name="Jaffe D."/>
            <person name="MacCallum I."/>
            <person name="Young S."/>
            <person name="Walker B.J."/>
            <person name="Lander E.S."/>
            <person name="Lindblad-Toh K."/>
        </authorList>
    </citation>
    <scope>NUCLEOTIDE SEQUENCE [LARGE SCALE GENOMIC DNA]</scope>
</reference>
<dbReference type="InterPro" id="IPR003598">
    <property type="entry name" value="Ig_sub2"/>
</dbReference>
<evidence type="ECO:0000256" key="1">
    <source>
        <dbReference type="ARBA" id="ARBA00023319"/>
    </source>
</evidence>
<feature type="domain" description="Ig-like" evidence="2">
    <location>
        <begin position="16"/>
        <end position="108"/>
    </location>
</feature>
<dbReference type="SMART" id="SM00407">
    <property type="entry name" value="IGc1"/>
    <property type="match status" value="1"/>
</dbReference>
<evidence type="ECO:0000313" key="4">
    <source>
        <dbReference type="Proteomes" id="UP000018468"/>
    </source>
</evidence>
<name>W5M1E3_LEPOC</name>
<evidence type="ECO:0000313" key="3">
    <source>
        <dbReference type="Ensembl" id="ENSLOCP00000002200.1"/>
    </source>
</evidence>
<dbReference type="Proteomes" id="UP000018468">
    <property type="component" value="Linkage group LG19"/>
</dbReference>
<dbReference type="SMART" id="SM00409">
    <property type="entry name" value="IG"/>
    <property type="match status" value="2"/>
</dbReference>
<dbReference type="HOGENOM" id="CLU_077975_3_1_1"/>
<dbReference type="InterPro" id="IPR007110">
    <property type="entry name" value="Ig-like_dom"/>
</dbReference>
<reference evidence="3" key="2">
    <citation type="submission" date="2025-08" db="UniProtKB">
        <authorList>
            <consortium name="Ensembl"/>
        </authorList>
    </citation>
    <scope>IDENTIFICATION</scope>
</reference>
<dbReference type="SMART" id="SM00406">
    <property type="entry name" value="IGv"/>
    <property type="match status" value="1"/>
</dbReference>
<dbReference type="SUPFAM" id="SSF48726">
    <property type="entry name" value="Immunoglobulin"/>
    <property type="match status" value="2"/>
</dbReference>
<accession>W5M1E3</accession>
<proteinExistence type="predicted"/>
<dbReference type="STRING" id="7918.ENSLOCP00000002200"/>
<dbReference type="InterPro" id="IPR050380">
    <property type="entry name" value="Immune_Resp_Modulators"/>
</dbReference>
<dbReference type="InterPro" id="IPR003597">
    <property type="entry name" value="Ig_C1-set"/>
</dbReference>
<sequence>TVRLFCSAGIQTTREPLASSTSLSVREGRMAALECRLKAEGEHRVSWYKQIPGEKPQFVLTYQPSNGTLVSYGSGFGPVRFAAKGNSSFNSQLVIRNASLGDTALYFCGFVIGDKVEGYIIFSEGIQLIVRGPQTSAADPSVTVFPPPQDQLRSSGRATLVCLIRGLSTSMADVSWYSNGELVTKGVIVSPASRDSDGTFSTVSLLTIPALSWEQGHTYSCTATDGDKVAESSVQASRC</sequence>
<evidence type="ECO:0000259" key="2">
    <source>
        <dbReference type="PROSITE" id="PS50835"/>
    </source>
</evidence>
<dbReference type="Bgee" id="ENSLOCG00000001904">
    <property type="expression patterns" value="Expressed in mesonephros and 9 other cell types or tissues"/>
</dbReference>
<dbReference type="Ensembl" id="ENSLOCT00000002205.1">
    <property type="protein sequence ID" value="ENSLOCP00000002200.1"/>
    <property type="gene ID" value="ENSLOCG00000001904.1"/>
</dbReference>
<dbReference type="eggNOG" id="ENOG502S17K">
    <property type="taxonomic scope" value="Eukaryota"/>
</dbReference>
<dbReference type="PROSITE" id="PS50835">
    <property type="entry name" value="IG_LIKE"/>
    <property type="match status" value="2"/>
</dbReference>
<dbReference type="Pfam" id="PF07686">
    <property type="entry name" value="V-set"/>
    <property type="match status" value="1"/>
</dbReference>
<protein>
    <recommendedName>
        <fullName evidence="2">Ig-like domain-containing protein</fullName>
    </recommendedName>
</protein>
<dbReference type="SMART" id="SM00408">
    <property type="entry name" value="IGc2"/>
    <property type="match status" value="2"/>
</dbReference>
<dbReference type="InterPro" id="IPR036179">
    <property type="entry name" value="Ig-like_dom_sf"/>
</dbReference>
<reference evidence="3" key="3">
    <citation type="submission" date="2025-09" db="UniProtKB">
        <authorList>
            <consortium name="Ensembl"/>
        </authorList>
    </citation>
    <scope>IDENTIFICATION</scope>
</reference>
<dbReference type="Gene3D" id="2.60.40.10">
    <property type="entry name" value="Immunoglobulins"/>
    <property type="match status" value="2"/>
</dbReference>
<dbReference type="OMA" id="WYSNGEL"/>
<organism evidence="3 4">
    <name type="scientific">Lepisosteus oculatus</name>
    <name type="common">Spotted gar</name>
    <dbReference type="NCBI Taxonomy" id="7918"/>
    <lineage>
        <taxon>Eukaryota</taxon>
        <taxon>Metazoa</taxon>
        <taxon>Chordata</taxon>
        <taxon>Craniata</taxon>
        <taxon>Vertebrata</taxon>
        <taxon>Euteleostomi</taxon>
        <taxon>Actinopterygii</taxon>
        <taxon>Neopterygii</taxon>
        <taxon>Holostei</taxon>
        <taxon>Semionotiformes</taxon>
        <taxon>Lepisosteidae</taxon>
        <taxon>Lepisosteus</taxon>
    </lineage>
</organism>
<dbReference type="CDD" id="cd00099">
    <property type="entry name" value="IgV"/>
    <property type="match status" value="1"/>
</dbReference>
<feature type="domain" description="Ig-like" evidence="2">
    <location>
        <begin position="140"/>
        <end position="237"/>
    </location>
</feature>
<keyword evidence="4" id="KW-1185">Reference proteome</keyword>
<dbReference type="EMBL" id="AHAT01011231">
    <property type="status" value="NOT_ANNOTATED_CDS"/>
    <property type="molecule type" value="Genomic_DNA"/>
</dbReference>
<dbReference type="Pfam" id="PF07654">
    <property type="entry name" value="C1-set"/>
    <property type="match status" value="1"/>
</dbReference>
<dbReference type="InParanoid" id="W5M1E3"/>